<dbReference type="Pfam" id="PF05239">
    <property type="entry name" value="PRC"/>
    <property type="match status" value="1"/>
</dbReference>
<protein>
    <recommendedName>
        <fullName evidence="2">PRC-barrel domain-containing protein</fullName>
    </recommendedName>
</protein>
<dbReference type="KEGG" id="kus:B9G99_07820"/>
<feature type="chain" id="PRO_5016303771" description="PRC-barrel domain-containing protein" evidence="1">
    <location>
        <begin position="33"/>
        <end position="256"/>
    </location>
</feature>
<gene>
    <name evidence="3" type="ORF">B9G99_07820</name>
</gene>
<feature type="signal peptide" evidence="1">
    <location>
        <begin position="1"/>
        <end position="32"/>
    </location>
</feature>
<evidence type="ECO:0000259" key="2">
    <source>
        <dbReference type="Pfam" id="PF05239"/>
    </source>
</evidence>
<proteinExistence type="predicted"/>
<dbReference type="Gene3D" id="2.30.30.240">
    <property type="entry name" value="PRC-barrel domain"/>
    <property type="match status" value="1"/>
</dbReference>
<dbReference type="InterPro" id="IPR011033">
    <property type="entry name" value="PRC_barrel-like_sf"/>
</dbReference>
<dbReference type="Proteomes" id="UP000250025">
    <property type="component" value="Chromosome"/>
</dbReference>
<dbReference type="SUPFAM" id="SSF50346">
    <property type="entry name" value="PRC-barrel domain"/>
    <property type="match status" value="1"/>
</dbReference>
<evidence type="ECO:0000313" key="3">
    <source>
        <dbReference type="EMBL" id="ARS52797.1"/>
    </source>
</evidence>
<evidence type="ECO:0000256" key="1">
    <source>
        <dbReference type="SAM" id="SignalP"/>
    </source>
</evidence>
<dbReference type="InterPro" id="IPR027275">
    <property type="entry name" value="PRC-brl_dom"/>
</dbReference>
<keyword evidence="4" id="KW-1185">Reference proteome</keyword>
<organism evidence="3 4">
    <name type="scientific">Kushneria konosiri</name>
    <dbReference type="NCBI Taxonomy" id="698828"/>
    <lineage>
        <taxon>Bacteria</taxon>
        <taxon>Pseudomonadati</taxon>
        <taxon>Pseudomonadota</taxon>
        <taxon>Gammaproteobacteria</taxon>
        <taxon>Oceanospirillales</taxon>
        <taxon>Halomonadaceae</taxon>
        <taxon>Kushneria</taxon>
    </lineage>
</organism>
<reference evidence="3 4" key="1">
    <citation type="journal article" date="2017" name="Int. J. Syst. Evol. Microbiol.">
        <title>Kushneria konosiri sp. nov., isolated from the Korean salt-fermented seafood Daemi-jeot.</title>
        <authorList>
            <person name="Yun J.H."/>
            <person name="Park S.K."/>
            <person name="Lee J.Y."/>
            <person name="Jung M.J."/>
            <person name="Bae J.W."/>
        </authorList>
    </citation>
    <scope>NUCLEOTIDE SEQUENCE [LARGE SCALE GENOMIC DNA]</scope>
    <source>
        <strain evidence="3 4">X49</strain>
    </source>
</reference>
<keyword evidence="1" id="KW-0732">Signal</keyword>
<sequence>MFYDQGSRMTIKTGLTAMAAVLSTAAAAPAMADQTQHDIPPLSEWSYNTLYEQGGLHADNLMGAEVFSKGGEEVGSVENILINDQNQIQAIIAQVGGVWDIGDTHILVPWSETTLTEDGVKIPVNEDNADEYGLFSKDSITADALNNTQQVSDNVEAKGGVWKASDLLDDYVSLADGTGYGYLTDILFTTDGNIQSIIVDASESDNVTAGTYAYPFYGYGYGWSPADTSYVLSYDVNDLKNMTPFDDDQYEDQLDD</sequence>
<dbReference type="AlphaFoldDB" id="A0A2Z2HC79"/>
<feature type="domain" description="PRC-barrel" evidence="2">
    <location>
        <begin position="57"/>
        <end position="127"/>
    </location>
</feature>
<accession>A0A2Z2HC79</accession>
<dbReference type="EMBL" id="CP021323">
    <property type="protein sequence ID" value="ARS52797.1"/>
    <property type="molecule type" value="Genomic_DNA"/>
</dbReference>
<name>A0A2Z2HC79_9GAMM</name>
<evidence type="ECO:0000313" key="4">
    <source>
        <dbReference type="Proteomes" id="UP000250025"/>
    </source>
</evidence>